<dbReference type="EMBL" id="SNRW01006172">
    <property type="protein sequence ID" value="KAA6383583.1"/>
    <property type="molecule type" value="Genomic_DNA"/>
</dbReference>
<feature type="region of interest" description="Disordered" evidence="1">
    <location>
        <begin position="1"/>
        <end position="46"/>
    </location>
</feature>
<sequence>MAPSVEAPTEPSVEPTTQPTMEPSVEGSIREAPIPKPATPWEGRPRKCYTEEEARDMARLQRKLFKQRLREKQKAFKSGISESKLSAQKMLNKVVLSKEDLIRIIEIMENGTKEQTDDISI</sequence>
<dbReference type="AlphaFoldDB" id="A0A5J4VMT7"/>
<name>A0A5J4VMT7_9EUKA</name>
<evidence type="ECO:0000256" key="1">
    <source>
        <dbReference type="SAM" id="MobiDB-lite"/>
    </source>
</evidence>
<comment type="caution">
    <text evidence="2">The sequence shown here is derived from an EMBL/GenBank/DDBJ whole genome shotgun (WGS) entry which is preliminary data.</text>
</comment>
<evidence type="ECO:0000313" key="3">
    <source>
        <dbReference type="Proteomes" id="UP000324800"/>
    </source>
</evidence>
<dbReference type="Proteomes" id="UP000324800">
    <property type="component" value="Unassembled WGS sequence"/>
</dbReference>
<accession>A0A5J4VMT7</accession>
<gene>
    <name evidence="2" type="ORF">EZS28_020890</name>
</gene>
<evidence type="ECO:0000313" key="2">
    <source>
        <dbReference type="EMBL" id="KAA6383583.1"/>
    </source>
</evidence>
<reference evidence="2 3" key="1">
    <citation type="submission" date="2019-03" db="EMBL/GenBank/DDBJ databases">
        <title>Single cell metagenomics reveals metabolic interactions within the superorganism composed of flagellate Streblomastix strix and complex community of Bacteroidetes bacteria on its surface.</title>
        <authorList>
            <person name="Treitli S.C."/>
            <person name="Kolisko M."/>
            <person name="Husnik F."/>
            <person name="Keeling P."/>
            <person name="Hampl V."/>
        </authorList>
    </citation>
    <scope>NUCLEOTIDE SEQUENCE [LARGE SCALE GENOMIC DNA]</scope>
    <source>
        <strain evidence="2">ST1C</strain>
    </source>
</reference>
<organism evidence="2 3">
    <name type="scientific">Streblomastix strix</name>
    <dbReference type="NCBI Taxonomy" id="222440"/>
    <lineage>
        <taxon>Eukaryota</taxon>
        <taxon>Metamonada</taxon>
        <taxon>Preaxostyla</taxon>
        <taxon>Oxymonadida</taxon>
        <taxon>Streblomastigidae</taxon>
        <taxon>Streblomastix</taxon>
    </lineage>
</organism>
<protein>
    <submittedName>
        <fullName evidence="2">Uncharacterized protein</fullName>
    </submittedName>
</protein>
<proteinExistence type="predicted"/>